<keyword evidence="5 6" id="KW-0472">Membrane</keyword>
<keyword evidence="3 6" id="KW-0812">Transmembrane</keyword>
<keyword evidence="4 6" id="KW-1133">Transmembrane helix</keyword>
<keyword evidence="9" id="KW-1185">Reference proteome</keyword>
<comment type="caution">
    <text evidence="8">The sequence shown here is derived from an EMBL/GenBank/DDBJ whole genome shotgun (WGS) entry which is preliminary data.</text>
</comment>
<dbReference type="GO" id="GO:0005886">
    <property type="term" value="C:plasma membrane"/>
    <property type="evidence" value="ECO:0007669"/>
    <property type="project" value="UniProtKB-SubCell"/>
</dbReference>
<dbReference type="Pfam" id="PF09335">
    <property type="entry name" value="VTT_dom"/>
    <property type="match status" value="1"/>
</dbReference>
<accession>A0A9X3LGM0</accession>
<comment type="subcellular location">
    <subcellularLocation>
        <location evidence="1 6">Cell membrane</location>
        <topology evidence="1 6">Multi-pass membrane protein</topology>
    </subcellularLocation>
</comment>
<evidence type="ECO:0000256" key="3">
    <source>
        <dbReference type="ARBA" id="ARBA00022692"/>
    </source>
</evidence>
<feature type="transmembrane region" description="Helical" evidence="6">
    <location>
        <begin position="45"/>
        <end position="70"/>
    </location>
</feature>
<evidence type="ECO:0000259" key="7">
    <source>
        <dbReference type="Pfam" id="PF09335"/>
    </source>
</evidence>
<feature type="transmembrane region" description="Helical" evidence="6">
    <location>
        <begin position="12"/>
        <end position="33"/>
    </location>
</feature>
<protein>
    <recommendedName>
        <fullName evidence="6">TVP38/TMEM64 family membrane protein</fullName>
    </recommendedName>
</protein>
<sequence>MESISTYLHMVPLPVAVLLSIFLNVLIAISGVLPSAFLTAANVAIFGFWGGFTVSLVGEIVGSLIAFGLYRKGFRNVITDKTKHAPRLQKLLHASPREAFLFVIGLRMMPFVPSGLVTLYAAVGTMSFGSFAIASSLGKLPALLLETSTTYALVEWTQAGQYLVFLVAIGLLWGVWKNFKNSQRKL</sequence>
<dbReference type="PANTHER" id="PTHR12677:SF55">
    <property type="entry name" value="UNDECAPRENYL PHOSPHATE TRANSPORTER SAOUHSC_00901-RELATED"/>
    <property type="match status" value="1"/>
</dbReference>
<evidence type="ECO:0000313" key="8">
    <source>
        <dbReference type="EMBL" id="MCZ8537590.1"/>
    </source>
</evidence>
<reference evidence="8" key="1">
    <citation type="submission" date="2022-05" db="EMBL/GenBank/DDBJ databases">
        <authorList>
            <person name="Colautti A."/>
            <person name="Iacumin L."/>
        </authorList>
    </citation>
    <scope>NUCLEOTIDE SEQUENCE</scope>
    <source>
        <strain evidence="8">SK 55</strain>
    </source>
</reference>
<dbReference type="EMBL" id="JAMKBJ010000008">
    <property type="protein sequence ID" value="MCZ8537590.1"/>
    <property type="molecule type" value="Genomic_DNA"/>
</dbReference>
<dbReference type="InterPro" id="IPR015414">
    <property type="entry name" value="TMEM64"/>
</dbReference>
<comment type="caution">
    <text evidence="6">Lacks conserved residue(s) required for the propagation of feature annotation.</text>
</comment>
<evidence type="ECO:0000256" key="5">
    <source>
        <dbReference type="ARBA" id="ARBA00023136"/>
    </source>
</evidence>
<organism evidence="8 9">
    <name type="scientific">Paenisporosarcina quisquiliarum</name>
    <dbReference type="NCBI Taxonomy" id="365346"/>
    <lineage>
        <taxon>Bacteria</taxon>
        <taxon>Bacillati</taxon>
        <taxon>Bacillota</taxon>
        <taxon>Bacilli</taxon>
        <taxon>Bacillales</taxon>
        <taxon>Caryophanaceae</taxon>
        <taxon>Paenisporosarcina</taxon>
    </lineage>
</organism>
<evidence type="ECO:0000313" key="9">
    <source>
        <dbReference type="Proteomes" id="UP001152173"/>
    </source>
</evidence>
<proteinExistence type="inferred from homology"/>
<evidence type="ECO:0000256" key="2">
    <source>
        <dbReference type="ARBA" id="ARBA00022475"/>
    </source>
</evidence>
<feature type="transmembrane region" description="Helical" evidence="6">
    <location>
        <begin position="117"/>
        <end position="138"/>
    </location>
</feature>
<feature type="domain" description="VTT" evidence="7">
    <location>
        <begin position="33"/>
        <end position="148"/>
    </location>
</feature>
<gene>
    <name evidence="8" type="ORF">M9R32_10390</name>
</gene>
<evidence type="ECO:0000256" key="6">
    <source>
        <dbReference type="RuleBase" id="RU366058"/>
    </source>
</evidence>
<dbReference type="AlphaFoldDB" id="A0A9X3LGM0"/>
<name>A0A9X3LGM0_9BACL</name>
<dbReference type="PANTHER" id="PTHR12677">
    <property type="entry name" value="GOLGI APPARATUS MEMBRANE PROTEIN TVP38-RELATED"/>
    <property type="match status" value="1"/>
</dbReference>
<evidence type="ECO:0000256" key="4">
    <source>
        <dbReference type="ARBA" id="ARBA00022989"/>
    </source>
</evidence>
<dbReference type="RefSeq" id="WP_269926684.1">
    <property type="nucleotide sequence ID" value="NZ_JAMKBJ010000008.1"/>
</dbReference>
<feature type="transmembrane region" description="Helical" evidence="6">
    <location>
        <begin position="158"/>
        <end position="176"/>
    </location>
</feature>
<dbReference type="Proteomes" id="UP001152173">
    <property type="component" value="Unassembled WGS sequence"/>
</dbReference>
<evidence type="ECO:0000256" key="1">
    <source>
        <dbReference type="ARBA" id="ARBA00004651"/>
    </source>
</evidence>
<dbReference type="InterPro" id="IPR032816">
    <property type="entry name" value="VTT_dom"/>
</dbReference>
<keyword evidence="2 6" id="KW-1003">Cell membrane</keyword>
<comment type="similarity">
    <text evidence="6">Belongs to the TVP38/TMEM64 family.</text>
</comment>